<keyword evidence="6" id="KW-1185">Reference proteome</keyword>
<evidence type="ECO:0000256" key="3">
    <source>
        <dbReference type="SAM" id="MobiDB-lite"/>
    </source>
</evidence>
<dbReference type="PROSITE" id="PS51352">
    <property type="entry name" value="THIOREDOXIN_2"/>
    <property type="match status" value="1"/>
</dbReference>
<dbReference type="EMBL" id="JBDKWZ010000001">
    <property type="protein sequence ID" value="MEN7546477.1"/>
    <property type="molecule type" value="Genomic_DNA"/>
</dbReference>
<evidence type="ECO:0000259" key="4">
    <source>
        <dbReference type="PROSITE" id="PS51352"/>
    </source>
</evidence>
<evidence type="ECO:0000313" key="5">
    <source>
        <dbReference type="EMBL" id="MEN7546477.1"/>
    </source>
</evidence>
<dbReference type="Gene3D" id="3.40.30.10">
    <property type="entry name" value="Glutaredoxin"/>
    <property type="match status" value="1"/>
</dbReference>
<dbReference type="AlphaFoldDB" id="A0AAW9RNJ1"/>
<name>A0AAW9RNJ1_9BACT</name>
<dbReference type="InterPro" id="IPR013766">
    <property type="entry name" value="Thioredoxin_domain"/>
</dbReference>
<gene>
    <name evidence="5" type="ORF">AAG747_01070</name>
</gene>
<dbReference type="PROSITE" id="PS00194">
    <property type="entry name" value="THIOREDOXIN_1"/>
    <property type="match status" value="1"/>
</dbReference>
<keyword evidence="2" id="KW-0676">Redox-active center</keyword>
<dbReference type="PANTHER" id="PTHR15337">
    <property type="entry name" value="ANTERIOR GRADIENT PROTEIN-RELATED"/>
    <property type="match status" value="1"/>
</dbReference>
<dbReference type="InterPro" id="IPR036249">
    <property type="entry name" value="Thioredoxin-like_sf"/>
</dbReference>
<evidence type="ECO:0000256" key="2">
    <source>
        <dbReference type="ARBA" id="ARBA00023284"/>
    </source>
</evidence>
<dbReference type="PANTHER" id="PTHR15337:SF11">
    <property type="entry name" value="THIOREDOXIN DOMAIN-CONTAINING PROTEIN"/>
    <property type="match status" value="1"/>
</dbReference>
<proteinExistence type="predicted"/>
<evidence type="ECO:0000256" key="1">
    <source>
        <dbReference type="ARBA" id="ARBA00022729"/>
    </source>
</evidence>
<feature type="region of interest" description="Disordered" evidence="3">
    <location>
        <begin position="389"/>
        <end position="412"/>
    </location>
</feature>
<dbReference type="InterPro" id="IPR051099">
    <property type="entry name" value="AGR/TXD"/>
</dbReference>
<dbReference type="SUPFAM" id="SSF52833">
    <property type="entry name" value="Thioredoxin-like"/>
    <property type="match status" value="1"/>
</dbReference>
<dbReference type="Pfam" id="PF13899">
    <property type="entry name" value="Thioredoxin_7"/>
    <property type="match status" value="1"/>
</dbReference>
<dbReference type="InterPro" id="IPR017937">
    <property type="entry name" value="Thioredoxin_CS"/>
</dbReference>
<keyword evidence="1" id="KW-0732">Signal</keyword>
<protein>
    <submittedName>
        <fullName evidence="5">Thioredoxin family protein</fullName>
    </submittedName>
</protein>
<reference evidence="5 6" key="1">
    <citation type="submission" date="2024-04" db="EMBL/GenBank/DDBJ databases">
        <title>Novel genus in family Flammeovirgaceae.</title>
        <authorList>
            <person name="Nguyen T.H."/>
            <person name="Vuong T.Q."/>
            <person name="Le H."/>
            <person name="Kim S.-G."/>
        </authorList>
    </citation>
    <scope>NUCLEOTIDE SEQUENCE [LARGE SCALE GENOMIC DNA]</scope>
    <source>
        <strain evidence="5 6">JCM 23209</strain>
    </source>
</reference>
<organism evidence="5 6">
    <name type="scientific">Rapidithrix thailandica</name>
    <dbReference type="NCBI Taxonomy" id="413964"/>
    <lineage>
        <taxon>Bacteria</taxon>
        <taxon>Pseudomonadati</taxon>
        <taxon>Bacteroidota</taxon>
        <taxon>Cytophagia</taxon>
        <taxon>Cytophagales</taxon>
        <taxon>Flammeovirgaceae</taxon>
        <taxon>Rapidithrix</taxon>
    </lineage>
</organism>
<sequence>MKFIQKIILGIFFITWSIGANAEGIRFFEGTWEKALQKAKASNKFIFVDFYTTWCGPCKWMADKVFPQEEVGAFYNENFVCVKIDAEKGAGVALSKKYEVKVFPTYAYIDPATEEAVHVSTSRQEGPQFVQTAKDALDPNRQSVRLKKQFAGGERSPEFLYTYVRYLASCYKREEIQEIVTEYFTQPNVELTDTLSWYFTREFVRGTDSPQFQHLLDNRDTYAGLYGQEEVDKKIATEYSYDANGAVYPGIYRPENFDEAYYQKTMEKIKKAANFPGKHFLLKRVHVLYLLGKGKYQEAADHADAMLTTEAVKQKEILSFYYSLTTLTLHQMDDPKWVKRCLQYAQYVAYNDPERDNVSIHFNYARMLEKAMKAASCAKEIAPEAVLAKPQHGKKEYNLRSPKLAPKPKRKK</sequence>
<evidence type="ECO:0000313" key="6">
    <source>
        <dbReference type="Proteomes" id="UP001403385"/>
    </source>
</evidence>
<dbReference type="RefSeq" id="WP_346819264.1">
    <property type="nucleotide sequence ID" value="NZ_JBDKWZ010000001.1"/>
</dbReference>
<feature type="domain" description="Thioredoxin" evidence="4">
    <location>
        <begin position="16"/>
        <end position="142"/>
    </location>
</feature>
<accession>A0AAW9RNJ1</accession>
<comment type="caution">
    <text evidence="5">The sequence shown here is derived from an EMBL/GenBank/DDBJ whole genome shotgun (WGS) entry which is preliminary data.</text>
</comment>
<dbReference type="Proteomes" id="UP001403385">
    <property type="component" value="Unassembled WGS sequence"/>
</dbReference>